<proteinExistence type="predicted"/>
<evidence type="ECO:0000313" key="4">
    <source>
        <dbReference type="Proteomes" id="UP000001940"/>
    </source>
</evidence>
<protein>
    <submittedName>
        <fullName evidence="3">Matrix-remodeling-associated protein 7</fullName>
    </submittedName>
</protein>
<keyword evidence="4" id="KW-1185">Reference proteome</keyword>
<dbReference type="Bgee" id="WBGene00044178">
    <property type="expression patterns" value="Expressed in adult organism and 1 other cell type or tissue"/>
</dbReference>
<evidence type="ECO:0000256" key="1">
    <source>
        <dbReference type="SAM" id="MobiDB-lite"/>
    </source>
</evidence>
<dbReference type="EMBL" id="BX284605">
    <property type="protein sequence ID" value="CAI79142.2"/>
    <property type="molecule type" value="Genomic_DNA"/>
</dbReference>
<dbReference type="RefSeq" id="NP_001367121.1">
    <property type="nucleotide sequence ID" value="NM_001380821.1"/>
</dbReference>
<evidence type="ECO:0000313" key="5">
    <source>
        <dbReference type="WormBase" id="C30G7.4"/>
    </source>
</evidence>
<dbReference type="WormBase" id="C30G7.4">
    <property type="protein sequence ID" value="CE40919"/>
    <property type="gene ID" value="WBGene00044178"/>
</dbReference>
<dbReference type="UCSC" id="C30G7.4.1">
    <property type="organism name" value="c. elegans"/>
</dbReference>
<dbReference type="Proteomes" id="UP000001940">
    <property type="component" value="Chromosome V"/>
</dbReference>
<name>Q564Y2_CAEEL</name>
<dbReference type="HOGENOM" id="CLU_2148095_0_0_1"/>
<dbReference type="KEGG" id="cel:CELE_C30G7.4"/>
<dbReference type="InParanoid" id="Q564Y2"/>
<dbReference type="CTD" id="3564843"/>
<keyword evidence="2" id="KW-1133">Transmembrane helix</keyword>
<gene>
    <name evidence="3 5" type="ORF">C30G7.4</name>
    <name evidence="3" type="ORF">CELE_C30G7.4</name>
</gene>
<organism evidence="3 4">
    <name type="scientific">Caenorhabditis elegans</name>
    <dbReference type="NCBI Taxonomy" id="6239"/>
    <lineage>
        <taxon>Eukaryota</taxon>
        <taxon>Metazoa</taxon>
        <taxon>Ecdysozoa</taxon>
        <taxon>Nematoda</taxon>
        <taxon>Chromadorea</taxon>
        <taxon>Rhabditida</taxon>
        <taxon>Rhabditina</taxon>
        <taxon>Rhabditomorpha</taxon>
        <taxon>Rhabditoidea</taxon>
        <taxon>Rhabditidae</taxon>
        <taxon>Peloderinae</taxon>
        <taxon>Caenorhabditis</taxon>
    </lineage>
</organism>
<feature type="transmembrane region" description="Helical" evidence="2">
    <location>
        <begin position="6"/>
        <end position="25"/>
    </location>
</feature>
<reference evidence="3 4" key="1">
    <citation type="journal article" date="1998" name="Science">
        <title>Genome sequence of the nematode C. elegans: a platform for investigating biology.</title>
        <authorList>
            <consortium name="The C. elegans sequencing consortium"/>
            <person name="Sulson J.E."/>
            <person name="Waterston R."/>
        </authorList>
    </citation>
    <scope>NUCLEOTIDE SEQUENCE [LARGE SCALE GENOMIC DNA]</scope>
    <source>
        <strain evidence="3 4">Bristol N2</strain>
    </source>
</reference>
<dbReference type="PaxDb" id="6239-C30G7.4.1"/>
<feature type="region of interest" description="Disordered" evidence="1">
    <location>
        <begin position="41"/>
        <end position="70"/>
    </location>
</feature>
<sequence>MAVFDFIIGFGFMLIALFLIFLYLNKDGHISIAIKKILTNSRQKAKDLKDGSTSDPSKTTPAAPACSPVSNEEITIPSDVQSVNNTLSEISLSEAEVQVDEENPNIVKIHVI</sequence>
<dbReference type="GeneID" id="3564843"/>
<dbReference type="STRING" id="6239.C30G7.4.2"/>
<dbReference type="AGR" id="WB:WBGene00044178"/>
<evidence type="ECO:0000256" key="2">
    <source>
        <dbReference type="SAM" id="Phobius"/>
    </source>
</evidence>
<accession>Q564Y2</accession>
<dbReference type="AlphaFoldDB" id="Q564Y2"/>
<keyword evidence="2" id="KW-0472">Membrane</keyword>
<dbReference type="SMR" id="Q564Y2"/>
<keyword evidence="2" id="KW-0812">Transmembrane</keyword>
<evidence type="ECO:0000313" key="3">
    <source>
        <dbReference type="EMBL" id="CAI79142.2"/>
    </source>
</evidence>